<accession>A0A6I4IJ16</accession>
<evidence type="ECO:0000313" key="1">
    <source>
        <dbReference type="EMBL" id="MVO09753.1"/>
    </source>
</evidence>
<dbReference type="AlphaFoldDB" id="A0A6I4IJ16"/>
<dbReference type="Proteomes" id="UP000431264">
    <property type="component" value="Unassembled WGS sequence"/>
</dbReference>
<evidence type="ECO:0000313" key="2">
    <source>
        <dbReference type="Proteomes" id="UP000431264"/>
    </source>
</evidence>
<reference evidence="2" key="1">
    <citation type="submission" date="2019-05" db="EMBL/GenBank/DDBJ databases">
        <title>Flavobacterium profundi sp. nov., isolated from a deep-sea seamount.</title>
        <authorList>
            <person name="Zhang D.-C."/>
        </authorList>
    </citation>
    <scope>NUCLEOTIDE SEQUENCE [LARGE SCALE GENOMIC DNA]</scope>
    <source>
        <strain evidence="2">TP390</strain>
    </source>
</reference>
<sequence>MNNKVFFVMAINFLIGIKERLSTQLQSDFQKNNVALQDQVLELKKEISGGGTIDLLDATDERVDGINSFDKNRLKTGRAFVFDEVAIGYATNAASGLAGNIDYVSDAPKELRNAVFILEQEGREVLRMPIKDLNNKDGFKISDAYKELRTLHYFADNREITAKIKFPPGVTLDAGVKHYVYLRINGAQTSKKSDV</sequence>
<protein>
    <submittedName>
        <fullName evidence="1">Uncharacterized protein</fullName>
    </submittedName>
</protein>
<name>A0A6I4IJ16_9FLAO</name>
<dbReference type="RefSeq" id="WP_140998132.1">
    <property type="nucleotide sequence ID" value="NZ_VDCZ01000008.1"/>
</dbReference>
<dbReference type="EMBL" id="WQLW01000008">
    <property type="protein sequence ID" value="MVO09753.1"/>
    <property type="molecule type" value="Genomic_DNA"/>
</dbReference>
<organism evidence="1 2">
    <name type="scientific">Flavobacterium profundi</name>
    <dbReference type="NCBI Taxonomy" id="1774945"/>
    <lineage>
        <taxon>Bacteria</taxon>
        <taxon>Pseudomonadati</taxon>
        <taxon>Bacteroidota</taxon>
        <taxon>Flavobacteriia</taxon>
        <taxon>Flavobacteriales</taxon>
        <taxon>Flavobacteriaceae</taxon>
        <taxon>Flavobacterium</taxon>
    </lineage>
</organism>
<comment type="caution">
    <text evidence="1">The sequence shown here is derived from an EMBL/GenBank/DDBJ whole genome shotgun (WGS) entry which is preliminary data.</text>
</comment>
<gene>
    <name evidence="1" type="ORF">GOQ30_11345</name>
</gene>
<proteinExistence type="predicted"/>
<keyword evidence="2" id="KW-1185">Reference proteome</keyword>
<dbReference type="OrthoDB" id="1189337at2"/>